<dbReference type="EMBL" id="AUSU01003960">
    <property type="protein sequence ID" value="EPS65912.1"/>
    <property type="molecule type" value="Genomic_DNA"/>
</dbReference>
<keyword evidence="1 4" id="KW-0489">Methyltransferase</keyword>
<protein>
    <recommendedName>
        <fullName evidence="4">N-lysine methyltransferase</fullName>
        <ecNumber evidence="4">2.1.1.-</ecNumber>
    </recommendedName>
</protein>
<gene>
    <name evidence="6" type="ORF">M569_08865</name>
</gene>
<dbReference type="PIRSF" id="PIRSF011771">
    <property type="entry name" value="RMS1_SET"/>
    <property type="match status" value="1"/>
</dbReference>
<evidence type="ECO:0000259" key="5">
    <source>
        <dbReference type="PROSITE" id="PS50280"/>
    </source>
</evidence>
<accession>S8E0Y6</accession>
<comment type="caution">
    <text evidence="6">The sequence shown here is derived from an EMBL/GenBank/DDBJ whole genome shotgun (WGS) entry which is preliminary data.</text>
</comment>
<evidence type="ECO:0000313" key="7">
    <source>
        <dbReference type="Proteomes" id="UP000015453"/>
    </source>
</evidence>
<comment type="similarity">
    <text evidence="4">Belongs to the class V-like SAM-binding methyltransferase superfamily. Histone-lysine methyltransferase family. SETD6 subfamily.</text>
</comment>
<dbReference type="GO" id="GO:0005634">
    <property type="term" value="C:nucleus"/>
    <property type="evidence" value="ECO:0007669"/>
    <property type="project" value="UniProtKB-SubCell"/>
</dbReference>
<comment type="function">
    <text evidence="4">Protein-lysine N-methyltransferase.</text>
</comment>
<reference evidence="6 7" key="1">
    <citation type="journal article" date="2013" name="BMC Genomics">
        <title>The miniature genome of a carnivorous plant Genlisea aurea contains a low number of genes and short non-coding sequences.</title>
        <authorList>
            <person name="Leushkin E.V."/>
            <person name="Sutormin R.A."/>
            <person name="Nabieva E.R."/>
            <person name="Penin A.A."/>
            <person name="Kondrashov A.S."/>
            <person name="Logacheva M.D."/>
        </authorList>
    </citation>
    <scope>NUCLEOTIDE SEQUENCE [LARGE SCALE GENOMIC DNA]</scope>
</reference>
<dbReference type="EC" id="2.1.1.-" evidence="4"/>
<feature type="domain" description="SET" evidence="5">
    <location>
        <begin position="36"/>
        <end position="267"/>
    </location>
</feature>
<keyword evidence="2 4" id="KW-0808">Transferase</keyword>
<dbReference type="AlphaFoldDB" id="S8E0Y6"/>
<dbReference type="Gene3D" id="3.90.1420.10">
    <property type="entry name" value="Rubisco LSMT, substrate-binding domain"/>
    <property type="match status" value="1"/>
</dbReference>
<evidence type="ECO:0000256" key="4">
    <source>
        <dbReference type="PIRNR" id="PIRNR011771"/>
    </source>
</evidence>
<dbReference type="SUPFAM" id="SSF82199">
    <property type="entry name" value="SET domain"/>
    <property type="match status" value="1"/>
</dbReference>
<dbReference type="GO" id="GO:0032259">
    <property type="term" value="P:methylation"/>
    <property type="evidence" value="ECO:0007669"/>
    <property type="project" value="UniProtKB-KW"/>
</dbReference>
<dbReference type="InterPro" id="IPR050600">
    <property type="entry name" value="SETD3_SETD6_MTase"/>
</dbReference>
<dbReference type="InterPro" id="IPR001214">
    <property type="entry name" value="SET_dom"/>
</dbReference>
<dbReference type="PROSITE" id="PS50280">
    <property type="entry name" value="SET"/>
    <property type="match status" value="1"/>
</dbReference>
<proteinExistence type="inferred from homology"/>
<comment type="subcellular location">
    <subcellularLocation>
        <location evidence="4">Nucleus</location>
    </subcellularLocation>
</comment>
<evidence type="ECO:0000256" key="2">
    <source>
        <dbReference type="ARBA" id="ARBA00022679"/>
    </source>
</evidence>
<dbReference type="OrthoDB" id="441812at2759"/>
<dbReference type="CDD" id="cd10527">
    <property type="entry name" value="SET_LSMT"/>
    <property type="match status" value="1"/>
</dbReference>
<name>S8E0Y6_9LAMI</name>
<organism evidence="6 7">
    <name type="scientific">Genlisea aurea</name>
    <dbReference type="NCBI Taxonomy" id="192259"/>
    <lineage>
        <taxon>Eukaryota</taxon>
        <taxon>Viridiplantae</taxon>
        <taxon>Streptophyta</taxon>
        <taxon>Embryophyta</taxon>
        <taxon>Tracheophyta</taxon>
        <taxon>Spermatophyta</taxon>
        <taxon>Magnoliopsida</taxon>
        <taxon>eudicotyledons</taxon>
        <taxon>Gunneridae</taxon>
        <taxon>Pentapetalae</taxon>
        <taxon>asterids</taxon>
        <taxon>lamiids</taxon>
        <taxon>Lamiales</taxon>
        <taxon>Lentibulariaceae</taxon>
        <taxon>Genlisea</taxon>
    </lineage>
</organism>
<dbReference type="PANTHER" id="PTHR13271">
    <property type="entry name" value="UNCHARACTERIZED PUTATIVE METHYLTRANSFERASE"/>
    <property type="match status" value="1"/>
</dbReference>
<dbReference type="Gene3D" id="3.90.1410.10">
    <property type="entry name" value="set domain protein methyltransferase, domain 1"/>
    <property type="match status" value="1"/>
</dbReference>
<keyword evidence="3 4" id="KW-0949">S-adenosyl-L-methionine</keyword>
<evidence type="ECO:0000313" key="6">
    <source>
        <dbReference type="EMBL" id="EPS65912.1"/>
    </source>
</evidence>
<keyword evidence="4" id="KW-0539">Nucleus</keyword>
<evidence type="ECO:0000256" key="1">
    <source>
        <dbReference type="ARBA" id="ARBA00022603"/>
    </source>
</evidence>
<dbReference type="Proteomes" id="UP000015453">
    <property type="component" value="Unassembled WGS sequence"/>
</dbReference>
<dbReference type="PANTHER" id="PTHR13271:SF34">
    <property type="entry name" value="N-LYSINE METHYLTRANSFERASE SETD6"/>
    <property type="match status" value="1"/>
</dbReference>
<dbReference type="InterPro" id="IPR036464">
    <property type="entry name" value="Rubisco_LSMT_subst-bd_sf"/>
</dbReference>
<sequence length="465" mass="52163">MAAASSRTVRGFKRWMKSNGVECSDAILLVSSDDGDSVDSSRSFSIYVKALCDLKEGDVVARIPKQSCLTVRTTAACGLIEEAQLVGNSGLAVAIMYELSLGARSKWFPYLQILPPFEDIPLLWPIKDIDYLLSGTEIHQAAREDKTLVYQDWKEYIKPLIDSASYELNSNFFTLEKYCAARSLISSRSFQIDEYHGFGMVPLADLFNHKTAAENVHLTLDSDDAEGGMESVDDSDSFWTSRNESAFMEMIVVKGVKAGTEVFNTYGSVGTAALLLRYGFSEPDNPYDIVNVDLNLVIHWSSSLLTSRQSRKRLRLWRKLKQHSNHDTDYFEISHDGEPEAELMTLLHVMSLPEKEFDDLDHDAISAAEEAVRENLVFFPGGGNEKKSKTSKKPSSSLLRQAVGKALVSLADAREDLYGWGSLDDDIRSLERCCQVSEPKLYYSLLLRISERRIIQNLRSWAKGI</sequence>
<keyword evidence="7" id="KW-1185">Reference proteome</keyword>
<dbReference type="InterPro" id="IPR011383">
    <property type="entry name" value="N-lys_methylase_SETD6"/>
</dbReference>
<evidence type="ECO:0000256" key="3">
    <source>
        <dbReference type="ARBA" id="ARBA00022691"/>
    </source>
</evidence>
<dbReference type="GO" id="GO:0016279">
    <property type="term" value="F:protein-lysine N-methyltransferase activity"/>
    <property type="evidence" value="ECO:0007669"/>
    <property type="project" value="UniProtKB-UniRule"/>
</dbReference>
<dbReference type="InterPro" id="IPR046341">
    <property type="entry name" value="SET_dom_sf"/>
</dbReference>